<name>A0A7X1ZCN1_9LACT</name>
<accession>A0A7X1ZCN1</accession>
<comment type="caution">
    <text evidence="1">The sequence shown here is derived from an EMBL/GenBank/DDBJ whole genome shotgun (WGS) entry which is preliminary data.</text>
</comment>
<gene>
    <name evidence="1" type="ORF">GHI93_12065</name>
</gene>
<keyword evidence="2" id="KW-1185">Reference proteome</keyword>
<sequence length="376" mass="42289">MEFNLFGKVVKIQSSKLNQQTQRADAWNTEIIQVTSGFYNNISAKIASEISKLNFQHVKYKKVAGGADTLSSLDGSDIDEALNWSPKGYSNSVEFWTTVTKRLLTTIKVNIKIITNSDGTIKDLKLLDGDETVNDNETINLVSPFFINQNTSILDSTLSSIATKLQQGRMRGMLKVNALIDETDDDFKEKALKTITTMQEVSNYNGLGVMDGKSEIVEFKNSYSVLNDEEIKLIKEELLSSYFMSESILTGKASQEEQILFYNSTIIPLLNQLEKELSYKLISQSKRRNIQGNLYYERIIVDNQLFKFASLKDLIDLYHENTQAPFLTVNEFKTLAGLEPSEGGDVYLTNANSMMIENYSDLKGLPNDDNSDGKDA</sequence>
<dbReference type="OrthoDB" id="2241511at2"/>
<reference evidence="1 2" key="1">
    <citation type="submission" date="2019-10" db="EMBL/GenBank/DDBJ databases">
        <authorList>
            <person name="Dong K."/>
        </authorList>
    </citation>
    <scope>NUCLEOTIDE SEQUENCE [LARGE SCALE GENOMIC DNA]</scope>
    <source>
        <strain evidence="1 2">DSM 28960</strain>
    </source>
</reference>
<dbReference type="AlphaFoldDB" id="A0A7X1ZCN1"/>
<dbReference type="EMBL" id="WITJ01000026">
    <property type="protein sequence ID" value="MQW40650.1"/>
    <property type="molecule type" value="Genomic_DNA"/>
</dbReference>
<dbReference type="Proteomes" id="UP000439550">
    <property type="component" value="Unassembled WGS sequence"/>
</dbReference>
<organism evidence="1 2">
    <name type="scientific">Lactococcus hircilactis</name>
    <dbReference type="NCBI Taxonomy" id="1494462"/>
    <lineage>
        <taxon>Bacteria</taxon>
        <taxon>Bacillati</taxon>
        <taxon>Bacillota</taxon>
        <taxon>Bacilli</taxon>
        <taxon>Lactobacillales</taxon>
        <taxon>Streptococcaceae</taxon>
        <taxon>Lactococcus</taxon>
    </lineage>
</organism>
<evidence type="ECO:0000313" key="1">
    <source>
        <dbReference type="EMBL" id="MQW40650.1"/>
    </source>
</evidence>
<evidence type="ECO:0000313" key="2">
    <source>
        <dbReference type="Proteomes" id="UP000439550"/>
    </source>
</evidence>
<proteinExistence type="predicted"/>
<protein>
    <submittedName>
        <fullName evidence="1">Phage portal protein</fullName>
    </submittedName>
</protein>
<dbReference type="RefSeq" id="WP_153497266.1">
    <property type="nucleotide sequence ID" value="NZ_CBCRWP010000028.1"/>
</dbReference>